<dbReference type="EMBL" id="HBGK01040136">
    <property type="protein sequence ID" value="CAD9299481.1"/>
    <property type="molecule type" value="Transcribed_RNA"/>
</dbReference>
<accession>A0A7S1VIQ0</accession>
<evidence type="ECO:0000313" key="1">
    <source>
        <dbReference type="EMBL" id="CAD9299481.1"/>
    </source>
</evidence>
<organism evidence="1">
    <name type="scientific">Grammatophora oceanica</name>
    <dbReference type="NCBI Taxonomy" id="210454"/>
    <lineage>
        <taxon>Eukaryota</taxon>
        <taxon>Sar</taxon>
        <taxon>Stramenopiles</taxon>
        <taxon>Ochrophyta</taxon>
        <taxon>Bacillariophyta</taxon>
        <taxon>Fragilariophyceae</taxon>
        <taxon>Fragilariophycidae</taxon>
        <taxon>Rhabdonematales</taxon>
        <taxon>Grammatophoraceae</taxon>
        <taxon>Grammatophora</taxon>
    </lineage>
</organism>
<dbReference type="PANTHER" id="PTHR35115">
    <property type="entry name" value="CYCLIN DELTA-3"/>
    <property type="match status" value="1"/>
</dbReference>
<name>A0A7S1VIQ0_9STRA</name>
<gene>
    <name evidence="1" type="ORF">GOCE00092_LOCUS20968</name>
</gene>
<dbReference type="InterPro" id="IPR045287">
    <property type="entry name" value="PAB"/>
</dbReference>
<dbReference type="AlphaFoldDB" id="A0A7S1VIQ0"/>
<protein>
    <submittedName>
        <fullName evidence="1">Uncharacterized protein</fullName>
    </submittedName>
</protein>
<proteinExistence type="predicted"/>
<dbReference type="PANTHER" id="PTHR35115:SF1">
    <property type="entry name" value="PROTEIN IN CHLOROPLAST ATPASE BIOGENESIS, CHLOROPLASTIC"/>
    <property type="match status" value="1"/>
</dbReference>
<reference evidence="1" key="1">
    <citation type="submission" date="2021-01" db="EMBL/GenBank/DDBJ databases">
        <authorList>
            <person name="Corre E."/>
            <person name="Pelletier E."/>
            <person name="Niang G."/>
            <person name="Scheremetjew M."/>
            <person name="Finn R."/>
            <person name="Kale V."/>
            <person name="Holt S."/>
            <person name="Cochrane G."/>
            <person name="Meng A."/>
            <person name="Brown T."/>
            <person name="Cohen L."/>
        </authorList>
    </citation>
    <scope>NUCLEOTIDE SEQUENCE</scope>
    <source>
        <strain evidence="1">CCMP 410</strain>
    </source>
</reference>
<sequence length="180" mass="19904">MSIGHKERKDEQSCLIAAEAANGKFGGFASTFLFYAQILSQFPNRSEEARDAARMCLRMPLPSIGMTKAQFKKVAVLGQLAEDGDNDEAAMAKLQVFYERIRQQENDEKSTATSAAEVKSPEQEAIDDANVLLDRMALKGDESKWEEVRSEVAAVYRKVGRTDMANFVDPNGASNDLSMQ</sequence>